<dbReference type="GO" id="GO:0016853">
    <property type="term" value="F:isomerase activity"/>
    <property type="evidence" value="ECO:0007669"/>
    <property type="project" value="UniProtKB-KW"/>
</dbReference>
<comment type="caution">
    <text evidence="3">The sequence shown here is derived from an EMBL/GenBank/DDBJ whole genome shotgun (WGS) entry which is preliminary data.</text>
</comment>
<proteinExistence type="inferred from homology"/>
<accession>A0A2T0GWZ5</accession>
<evidence type="ECO:0000313" key="3">
    <source>
        <dbReference type="EMBL" id="PRW63638.1"/>
    </source>
</evidence>
<dbReference type="GO" id="GO:0005975">
    <property type="term" value="P:carbohydrate metabolic process"/>
    <property type="evidence" value="ECO:0007669"/>
    <property type="project" value="InterPro"/>
</dbReference>
<dbReference type="Proteomes" id="UP000239352">
    <property type="component" value="Unassembled WGS sequence"/>
</dbReference>
<keyword evidence="4" id="KW-1185">Reference proteome</keyword>
<dbReference type="Gene3D" id="1.50.10.10">
    <property type="match status" value="1"/>
</dbReference>
<protein>
    <submittedName>
        <fullName evidence="3">N-acyl-D-glucosamine 2-epimerase</fullName>
    </submittedName>
</protein>
<name>A0A2T0GWZ5_ACTMO</name>
<dbReference type="AlphaFoldDB" id="A0A2T0GWZ5"/>
<evidence type="ECO:0000256" key="1">
    <source>
        <dbReference type="ARBA" id="ARBA00008558"/>
    </source>
</evidence>
<dbReference type="InterPro" id="IPR010819">
    <property type="entry name" value="AGE/CE"/>
</dbReference>
<dbReference type="EMBL" id="PVSR01000011">
    <property type="protein sequence ID" value="PRW63638.1"/>
    <property type="molecule type" value="Genomic_DNA"/>
</dbReference>
<reference evidence="3 4" key="1">
    <citation type="submission" date="2018-03" db="EMBL/GenBank/DDBJ databases">
        <title>Actinopolyspora mortivallis from Sahara, screening for active biomolecules.</title>
        <authorList>
            <person name="Selama O."/>
            <person name="Wellington E.M.H."/>
            <person name="Hacene H."/>
        </authorList>
    </citation>
    <scope>NUCLEOTIDE SEQUENCE [LARGE SCALE GENOMIC DNA]</scope>
    <source>
        <strain evidence="3 4">M5A</strain>
    </source>
</reference>
<dbReference type="InterPro" id="IPR012341">
    <property type="entry name" value="6hp_glycosidase-like_sf"/>
</dbReference>
<dbReference type="InterPro" id="IPR008928">
    <property type="entry name" value="6-hairpin_glycosidase_sf"/>
</dbReference>
<evidence type="ECO:0000313" key="4">
    <source>
        <dbReference type="Proteomes" id="UP000239352"/>
    </source>
</evidence>
<dbReference type="Pfam" id="PF07221">
    <property type="entry name" value="GlcNAc_2-epim"/>
    <property type="match status" value="1"/>
</dbReference>
<sequence>MNDPHTSTPNDPLATERRRLVEFATGARVPRRGFGWLDASGGLASHDPLATWINARMTHVFSLAHGFGDGNTAELADHGIAALRGPLHDAEHGGWYTSTADGTKGAYEHAFVVLAASSAAAVGRPGAEQLLTEALDTVTAHFWEEDVGLALESWDRGWHTTESYRGANSNMHLVEAFLAAGDVTEDPTWHRRALRIADKLVHEVAAAHEWRLPEHFTPDWRPVLDYNHDRPRDPFRPHGGTVGHWLEWARLLVQLEAALGDTAPEWLLGDAEQLFDSAVTRGWNSDGHPGFVYTLDWQDRPQVRERMHWVVAEAILTAAALHRRTGQQRYARWYEVFWDHARTHHVDTEHGSWLHEVTPDGRVSESVWRGKPDAYHAYQAALLPSLPLSPAPAVLARRTLSPSR</sequence>
<comment type="similarity">
    <text evidence="1">Belongs to the N-acylglucosamine 2-epimerase family.</text>
</comment>
<dbReference type="InParanoid" id="A0A2T0GWZ5"/>
<evidence type="ECO:0000256" key="2">
    <source>
        <dbReference type="ARBA" id="ARBA00023235"/>
    </source>
</evidence>
<keyword evidence="2" id="KW-0413">Isomerase</keyword>
<gene>
    <name evidence="3" type="ORF">CEP50_09240</name>
</gene>
<organism evidence="3 4">
    <name type="scientific">Actinopolyspora mortivallis</name>
    <dbReference type="NCBI Taxonomy" id="33906"/>
    <lineage>
        <taxon>Bacteria</taxon>
        <taxon>Bacillati</taxon>
        <taxon>Actinomycetota</taxon>
        <taxon>Actinomycetes</taxon>
        <taxon>Actinopolysporales</taxon>
        <taxon>Actinopolysporaceae</taxon>
        <taxon>Actinopolyspora</taxon>
    </lineage>
</organism>
<dbReference type="PANTHER" id="PTHR15108">
    <property type="entry name" value="N-ACYLGLUCOSAMINE-2-EPIMERASE"/>
    <property type="match status" value="1"/>
</dbReference>
<dbReference type="RefSeq" id="WP_106113524.1">
    <property type="nucleotide sequence ID" value="NZ_PVSR01000011.1"/>
</dbReference>
<dbReference type="SUPFAM" id="SSF48208">
    <property type="entry name" value="Six-hairpin glycosidases"/>
    <property type="match status" value="1"/>
</dbReference>